<dbReference type="Proteomes" id="UP000681722">
    <property type="component" value="Unassembled WGS sequence"/>
</dbReference>
<feature type="non-terminal residue" evidence="1">
    <location>
        <position position="233"/>
    </location>
</feature>
<dbReference type="AlphaFoldDB" id="A0A815IJ72"/>
<dbReference type="OrthoDB" id="5953235at2759"/>
<dbReference type="Proteomes" id="UP000663829">
    <property type="component" value="Unassembled WGS sequence"/>
</dbReference>
<proteinExistence type="predicted"/>
<comment type="caution">
    <text evidence="1">The sequence shown here is derived from an EMBL/GenBank/DDBJ whole genome shotgun (WGS) entry which is preliminary data.</text>
</comment>
<dbReference type="EMBL" id="CAJNOQ010015813">
    <property type="protein sequence ID" value="CAF1369069.1"/>
    <property type="molecule type" value="Genomic_DNA"/>
</dbReference>
<keyword evidence="3" id="KW-1185">Reference proteome</keyword>
<dbReference type="EMBL" id="CAJOBC010074471">
    <property type="protein sequence ID" value="CAF4253839.1"/>
    <property type="molecule type" value="Genomic_DNA"/>
</dbReference>
<evidence type="ECO:0000313" key="1">
    <source>
        <dbReference type="EMBL" id="CAF1369069.1"/>
    </source>
</evidence>
<protein>
    <submittedName>
        <fullName evidence="1">Uncharacterized protein</fullName>
    </submittedName>
</protein>
<reference evidence="1" key="1">
    <citation type="submission" date="2021-02" db="EMBL/GenBank/DDBJ databases">
        <authorList>
            <person name="Nowell W R."/>
        </authorList>
    </citation>
    <scope>NUCLEOTIDE SEQUENCE</scope>
</reference>
<evidence type="ECO:0000313" key="2">
    <source>
        <dbReference type="EMBL" id="CAF4253839.1"/>
    </source>
</evidence>
<evidence type="ECO:0000313" key="3">
    <source>
        <dbReference type="Proteomes" id="UP000663829"/>
    </source>
</evidence>
<sequence length="233" mass="25461">VEDYLDSTSTTAFSSVPMQFIVYVIQPLSCPSPIVFSSFTTDACISVQVGQTLVIPLFAENYCPTTDITDIGTLSFPNVIKSSLIQLNSTVWTVNLTYTPTASEVGLQILCAIAIDTVYTQSSQYCLTFTVGNDNSLYCQVNTNSTSTTSTATTTSTSTISTSSTLQGYRKSSYIKNNYKKKNFILGTTDSILKHAHTQQLSSITSPNVTENDSILSRGYSRQMRKSTTKIAW</sequence>
<organism evidence="1 3">
    <name type="scientific">Didymodactylos carnosus</name>
    <dbReference type="NCBI Taxonomy" id="1234261"/>
    <lineage>
        <taxon>Eukaryota</taxon>
        <taxon>Metazoa</taxon>
        <taxon>Spiralia</taxon>
        <taxon>Gnathifera</taxon>
        <taxon>Rotifera</taxon>
        <taxon>Eurotatoria</taxon>
        <taxon>Bdelloidea</taxon>
        <taxon>Philodinida</taxon>
        <taxon>Philodinidae</taxon>
        <taxon>Didymodactylos</taxon>
    </lineage>
</organism>
<gene>
    <name evidence="1" type="ORF">GPM918_LOCUS31763</name>
    <name evidence="2" type="ORF">SRO942_LOCUS32415</name>
</gene>
<accession>A0A815IJ72</accession>
<name>A0A815IJ72_9BILA</name>